<feature type="transmembrane region" description="Helical" evidence="1">
    <location>
        <begin position="20"/>
        <end position="45"/>
    </location>
</feature>
<reference evidence="3" key="2">
    <citation type="submission" date="2020-02" db="EMBL/GenBank/DDBJ databases">
        <authorList>
            <person name="Littmann E."/>
            <person name="Sorbara M."/>
        </authorList>
    </citation>
    <scope>NUCLEOTIDE SEQUENCE</scope>
    <source>
        <strain evidence="3">MSK.15.32</strain>
    </source>
</reference>
<feature type="domain" description="Band 7" evidence="2">
    <location>
        <begin position="74"/>
        <end position="266"/>
    </location>
</feature>
<reference evidence="3" key="1">
    <citation type="journal article" date="2020" name="Cell Host Microbe">
        <title>Functional and Genomic Variation between Human-Derived Isolates of Lachnospiraceae Reveals Inter- and Intra-Species Diversity.</title>
        <authorList>
            <person name="Sorbara M.T."/>
            <person name="Littmann E.R."/>
            <person name="Fontana E."/>
            <person name="Moody T.U."/>
            <person name="Kohout C.E."/>
            <person name="Gjonbalaj M."/>
            <person name="Eaton V."/>
            <person name="Seok R."/>
            <person name="Leiner I.M."/>
            <person name="Pamer E.G."/>
        </authorList>
    </citation>
    <scope>NUCLEOTIDE SEQUENCE</scope>
    <source>
        <strain evidence="3">MSK.15.32</strain>
    </source>
</reference>
<keyword evidence="1" id="KW-0812">Transmembrane</keyword>
<accession>A0A2N5NXJ8</accession>
<organism evidence="3 4">
    <name type="scientific">Mediterraneibacter gnavus</name>
    <name type="common">Ruminococcus gnavus</name>
    <dbReference type="NCBI Taxonomy" id="33038"/>
    <lineage>
        <taxon>Bacteria</taxon>
        <taxon>Bacillati</taxon>
        <taxon>Bacillota</taxon>
        <taxon>Clostridia</taxon>
        <taxon>Lachnospirales</taxon>
        <taxon>Lachnospiraceae</taxon>
        <taxon>Mediterraneibacter</taxon>
    </lineage>
</organism>
<evidence type="ECO:0000259" key="2">
    <source>
        <dbReference type="SMART" id="SM00244"/>
    </source>
</evidence>
<dbReference type="PANTHER" id="PTHR43446">
    <property type="entry name" value="MEMBRANE PROTEIN-RELATED"/>
    <property type="match status" value="1"/>
</dbReference>
<evidence type="ECO:0000256" key="1">
    <source>
        <dbReference type="SAM" id="Phobius"/>
    </source>
</evidence>
<dbReference type="PANTHER" id="PTHR43446:SF1">
    <property type="entry name" value="BAND 7 DOMAIN-CONTAINING PROTEIN"/>
    <property type="match status" value="1"/>
</dbReference>
<dbReference type="AlphaFoldDB" id="A0A2N5NXJ8"/>
<feature type="transmembrane region" description="Helical" evidence="1">
    <location>
        <begin position="52"/>
        <end position="71"/>
    </location>
</feature>
<protein>
    <submittedName>
        <fullName evidence="3">SPFH domain-containing protein</fullName>
    </submittedName>
</protein>
<dbReference type="Pfam" id="PF01145">
    <property type="entry name" value="Band_7"/>
    <property type="match status" value="1"/>
</dbReference>
<dbReference type="EMBL" id="JAAIRV010000041">
    <property type="protein sequence ID" value="NSI59704.1"/>
    <property type="molecule type" value="Genomic_DNA"/>
</dbReference>
<evidence type="ECO:0000313" key="4">
    <source>
        <dbReference type="Proteomes" id="UP001296580"/>
    </source>
</evidence>
<gene>
    <name evidence="3" type="ORF">G4993_15085</name>
</gene>
<dbReference type="RefSeq" id="WP_023924084.1">
    <property type="nucleotide sequence ID" value="NZ_CACRUU010000066.1"/>
</dbReference>
<dbReference type="InterPro" id="IPR001107">
    <property type="entry name" value="Band_7"/>
</dbReference>
<dbReference type="CDD" id="cd03402">
    <property type="entry name" value="SPFH_like_u2"/>
    <property type="match status" value="1"/>
</dbReference>
<dbReference type="InterPro" id="IPR036013">
    <property type="entry name" value="Band_7/SPFH_dom_sf"/>
</dbReference>
<keyword evidence="1" id="KW-1133">Transmembrane helix</keyword>
<sequence>MDGEKSIVQDEKVLKAKSGYAMLLLGIIGMLLGVAVIIAGCMVFGQTGETNTALLAGSIILGVLLIAGFILELCGLRVLNPNEAYVFALFGKYYGTIKTAGFFWVNPFCEAINPSVRPAAPVVTSSGLANPAALSGKAKKVSLKTLTLNNEKQKVNDELGNPVEIGAVVIWKVTNPTKAVINVENYKNYLSIQCDAIIRNTARMYPYDTSEKGDEKSLRGSSQEIAEIMCKELQEKVENAGIKILEVRITHLAYAPEIASAMLQRQQAAAIIDARQKIVEGAVGMVEMALDKLNENDIVELDEERKAAMVSNLLVVLCGNKDAQPIVNSGSLY</sequence>
<dbReference type="Gene3D" id="3.30.479.30">
    <property type="entry name" value="Band 7 domain"/>
    <property type="match status" value="1"/>
</dbReference>
<evidence type="ECO:0000313" key="3">
    <source>
        <dbReference type="EMBL" id="NSI59704.1"/>
    </source>
</evidence>
<proteinExistence type="predicted"/>
<keyword evidence="1" id="KW-0472">Membrane</keyword>
<dbReference type="Proteomes" id="UP001296580">
    <property type="component" value="Unassembled WGS sequence"/>
</dbReference>
<dbReference type="SMART" id="SM00244">
    <property type="entry name" value="PHB"/>
    <property type="match status" value="1"/>
</dbReference>
<name>A0A2N5NXJ8_MEDGN</name>
<comment type="caution">
    <text evidence="3">The sequence shown here is derived from an EMBL/GenBank/DDBJ whole genome shotgun (WGS) entry which is preliminary data.</text>
</comment>
<dbReference type="SUPFAM" id="SSF117892">
    <property type="entry name" value="Band 7/SPFH domain"/>
    <property type="match status" value="1"/>
</dbReference>